<feature type="transmembrane region" description="Helical" evidence="6">
    <location>
        <begin position="385"/>
        <end position="404"/>
    </location>
</feature>
<evidence type="ECO:0000313" key="8">
    <source>
        <dbReference type="EMBL" id="KAJ8607484.1"/>
    </source>
</evidence>
<feature type="transmembrane region" description="Helical" evidence="6">
    <location>
        <begin position="160"/>
        <end position="179"/>
    </location>
</feature>
<evidence type="ECO:0000256" key="3">
    <source>
        <dbReference type="ARBA" id="ARBA00022692"/>
    </source>
</evidence>
<feature type="transmembrane region" description="Helical" evidence="6">
    <location>
        <begin position="323"/>
        <end position="342"/>
    </location>
</feature>
<gene>
    <name evidence="8" type="ORF">CTAYLR_009434</name>
</gene>
<sequence>MRRAGSGSSDDELSPLVESRVESLSFIQMMLLGAMMALISASSDAYLPMAPKIRREFGASLVMMSLALQLNWIISGVSGPMWGSVSTVAGRKPTLAAGLLVFVAGSAMSGLATSTGAFVCGRVVQGLGEGSARAIAEAIVCDVYEDEELRSRNLATMSQWFSVTIIVAPAFGGSVGSVLGWRCVFFLLLLFGLLLLLGMICVLPETSVSTSVSTTWSKNRRRRRGEDPVVESFAGLLVKVWESLDGSAASIVVGGLIFNTTTNSFAGTMLTLWPYTLEDEFGLDANVAGLFVGSIGIFGMLGAQMNKYASTLSNPATLLRRGIAFYGLAGASLAVATSQCFVDARRGLCSSLVFSAVVMYSLAILIFTNYPWVLTLMLADVPRDTSATLVGMNGGVMSVGLALSSISASVSDEIIFRAPIGDPRVLYLLLSTWVILGTLAYLVFIFPPTRARASQVAPLAGPVIES</sequence>
<evidence type="ECO:0000256" key="6">
    <source>
        <dbReference type="SAM" id="Phobius"/>
    </source>
</evidence>
<evidence type="ECO:0000256" key="1">
    <source>
        <dbReference type="ARBA" id="ARBA00004141"/>
    </source>
</evidence>
<dbReference type="GO" id="GO:1990961">
    <property type="term" value="P:xenobiotic detoxification by transmembrane export across the plasma membrane"/>
    <property type="evidence" value="ECO:0007669"/>
    <property type="project" value="TreeGrafter"/>
</dbReference>
<protein>
    <recommendedName>
        <fullName evidence="7">Major facilitator superfamily (MFS) profile domain-containing protein</fullName>
    </recommendedName>
</protein>
<accession>A0AAD7XKT5</accession>
<evidence type="ECO:0000256" key="5">
    <source>
        <dbReference type="ARBA" id="ARBA00023136"/>
    </source>
</evidence>
<keyword evidence="4 6" id="KW-1133">Transmembrane helix</keyword>
<proteinExistence type="predicted"/>
<feature type="transmembrane region" description="Helical" evidence="6">
    <location>
        <begin position="349"/>
        <end position="373"/>
    </location>
</feature>
<feature type="transmembrane region" description="Helical" evidence="6">
    <location>
        <begin position="26"/>
        <end position="47"/>
    </location>
</feature>
<dbReference type="InterPro" id="IPR020846">
    <property type="entry name" value="MFS_dom"/>
</dbReference>
<evidence type="ECO:0000259" key="7">
    <source>
        <dbReference type="PROSITE" id="PS50850"/>
    </source>
</evidence>
<name>A0AAD7XKT5_9STRA</name>
<feature type="transmembrane region" description="Helical" evidence="6">
    <location>
        <begin position="185"/>
        <end position="204"/>
    </location>
</feature>
<dbReference type="GO" id="GO:0005886">
    <property type="term" value="C:plasma membrane"/>
    <property type="evidence" value="ECO:0007669"/>
    <property type="project" value="TreeGrafter"/>
</dbReference>
<evidence type="ECO:0000313" key="9">
    <source>
        <dbReference type="Proteomes" id="UP001230188"/>
    </source>
</evidence>
<feature type="transmembrane region" description="Helical" evidence="6">
    <location>
        <begin position="425"/>
        <end position="446"/>
    </location>
</feature>
<dbReference type="Pfam" id="PF07690">
    <property type="entry name" value="MFS_1"/>
    <property type="match status" value="1"/>
</dbReference>
<dbReference type="PANTHER" id="PTHR23502">
    <property type="entry name" value="MAJOR FACILITATOR SUPERFAMILY"/>
    <property type="match status" value="1"/>
</dbReference>
<dbReference type="InterPro" id="IPR011701">
    <property type="entry name" value="MFS"/>
</dbReference>
<evidence type="ECO:0000256" key="2">
    <source>
        <dbReference type="ARBA" id="ARBA00022448"/>
    </source>
</evidence>
<keyword evidence="2" id="KW-0813">Transport</keyword>
<comment type="caution">
    <text evidence="8">The sequence shown here is derived from an EMBL/GenBank/DDBJ whole genome shotgun (WGS) entry which is preliminary data.</text>
</comment>
<keyword evidence="5 6" id="KW-0472">Membrane</keyword>
<dbReference type="AlphaFoldDB" id="A0AAD7XKT5"/>
<feature type="transmembrane region" description="Helical" evidence="6">
    <location>
        <begin position="285"/>
        <end position="303"/>
    </location>
</feature>
<dbReference type="Gene3D" id="1.20.1720.10">
    <property type="entry name" value="Multidrug resistance protein D"/>
    <property type="match status" value="1"/>
</dbReference>
<comment type="subcellular location">
    <subcellularLocation>
        <location evidence="1">Membrane</location>
        <topology evidence="1">Multi-pass membrane protein</topology>
    </subcellularLocation>
</comment>
<feature type="transmembrane region" description="Helical" evidence="6">
    <location>
        <begin position="247"/>
        <end position="273"/>
    </location>
</feature>
<feature type="domain" description="Major facilitator superfamily (MFS) profile" evidence="7">
    <location>
        <begin position="21"/>
        <end position="449"/>
    </location>
</feature>
<evidence type="ECO:0000256" key="4">
    <source>
        <dbReference type="ARBA" id="ARBA00022989"/>
    </source>
</evidence>
<dbReference type="PROSITE" id="PS50850">
    <property type="entry name" value="MFS"/>
    <property type="match status" value="1"/>
</dbReference>
<dbReference type="EMBL" id="JAQMWT010000216">
    <property type="protein sequence ID" value="KAJ8607484.1"/>
    <property type="molecule type" value="Genomic_DNA"/>
</dbReference>
<feature type="transmembrane region" description="Helical" evidence="6">
    <location>
        <begin position="95"/>
        <end position="119"/>
    </location>
</feature>
<dbReference type="InterPro" id="IPR036259">
    <property type="entry name" value="MFS_trans_sf"/>
</dbReference>
<feature type="transmembrane region" description="Helical" evidence="6">
    <location>
        <begin position="59"/>
        <end position="83"/>
    </location>
</feature>
<dbReference type="Proteomes" id="UP001230188">
    <property type="component" value="Unassembled WGS sequence"/>
</dbReference>
<dbReference type="GO" id="GO:0022857">
    <property type="term" value="F:transmembrane transporter activity"/>
    <property type="evidence" value="ECO:0007669"/>
    <property type="project" value="InterPro"/>
</dbReference>
<dbReference type="SUPFAM" id="SSF103473">
    <property type="entry name" value="MFS general substrate transporter"/>
    <property type="match status" value="1"/>
</dbReference>
<keyword evidence="3 6" id="KW-0812">Transmembrane</keyword>
<dbReference type="PANTHER" id="PTHR23502:SF132">
    <property type="entry name" value="POLYAMINE TRANSPORTER 2-RELATED"/>
    <property type="match status" value="1"/>
</dbReference>
<reference evidence="8" key="1">
    <citation type="submission" date="2023-01" db="EMBL/GenBank/DDBJ databases">
        <title>Metagenome sequencing of chrysophaentin producing Chrysophaeum taylorii.</title>
        <authorList>
            <person name="Davison J."/>
            <person name="Bewley C."/>
        </authorList>
    </citation>
    <scope>NUCLEOTIDE SEQUENCE</scope>
    <source>
        <strain evidence="8">NIES-1699</strain>
    </source>
</reference>
<organism evidence="8 9">
    <name type="scientific">Chrysophaeum taylorii</name>
    <dbReference type="NCBI Taxonomy" id="2483200"/>
    <lineage>
        <taxon>Eukaryota</taxon>
        <taxon>Sar</taxon>
        <taxon>Stramenopiles</taxon>
        <taxon>Ochrophyta</taxon>
        <taxon>Pelagophyceae</taxon>
        <taxon>Pelagomonadales</taxon>
        <taxon>Pelagomonadaceae</taxon>
        <taxon>Chrysophaeum</taxon>
    </lineage>
</organism>
<keyword evidence="9" id="KW-1185">Reference proteome</keyword>